<dbReference type="OMA" id="HIHWRNW"/>
<dbReference type="AlphaFoldDB" id="A0A401NNE9"/>
<dbReference type="PROSITE" id="PS50055">
    <property type="entry name" value="TYR_PHOSPHATASE_PTP"/>
    <property type="match status" value="1"/>
</dbReference>
<evidence type="ECO:0000256" key="11">
    <source>
        <dbReference type="ARBA" id="ARBA00022737"/>
    </source>
</evidence>
<evidence type="ECO:0000256" key="9">
    <source>
        <dbReference type="ARBA" id="ARBA00022490"/>
    </source>
</evidence>
<sequence length="505" mass="55950">MPFTSTPPHLHAGPQPAVLPNQIGAPQPVSTGHHVVHPVQPVPSSAVGQIQPNAVVSGSPLPPPPAPSPQPPQGQVGTLPAVILPSAMPGSTTILQQRPPPSLTPGATAATQSVSDVPFQRQNSSTDDLLSSSPESQHGGPQTTVTQPLLLPTKVDSKEGQKPKGIQIIEKDPYEKPEHVKMLLNELENFKTIVDSMDRPSYGTLTELDCKWKDLQDAQEKDVRQLSIAVARCYTMKNRHQDIMPYDKNRIIIQSGKDDYINASMIEDLSSYCPRIIATQAPLVGTAADFWLMIYEQKVSLVVMLVSEQEVEKQKVIRYFPTERGQQIVHGPITLTLTTQKITQTHVERMIGLQYRDQSLKRTIIHLQFTSWPELGLPDSKSNLLRFIQEVHGHYLHQRPLHTPIVVHCSSGVRRTGAFCLVYAAVQEVEAGNGIPDLSQIVRKMRQQRKHMLQDKLHLKFCYEAILNHVELVLLRHGVITNFSNKAPSSSSQKVHKHTSICSAS</sequence>
<evidence type="ECO:0000256" key="8">
    <source>
        <dbReference type="ARBA" id="ARBA00022481"/>
    </source>
</evidence>
<dbReference type="GO" id="GO:0004725">
    <property type="term" value="F:protein tyrosine phosphatase activity"/>
    <property type="evidence" value="ECO:0007669"/>
    <property type="project" value="UniProtKB-EC"/>
</dbReference>
<evidence type="ECO:0000256" key="15">
    <source>
        <dbReference type="ARBA" id="ARBA00022803"/>
    </source>
</evidence>
<dbReference type="PANTHER" id="PTHR19134">
    <property type="entry name" value="RECEPTOR-TYPE TYROSINE-PROTEIN PHOSPHATASE"/>
    <property type="match status" value="1"/>
</dbReference>
<reference evidence="29 30" key="1">
    <citation type="journal article" date="2018" name="Nat. Ecol. Evol.">
        <title>Shark genomes provide insights into elasmobranch evolution and the origin of vertebrates.</title>
        <authorList>
            <person name="Hara Y"/>
            <person name="Yamaguchi K"/>
            <person name="Onimaru K"/>
            <person name="Kadota M"/>
            <person name="Koyanagi M"/>
            <person name="Keeley SD"/>
            <person name="Tatsumi K"/>
            <person name="Tanaka K"/>
            <person name="Motone F"/>
            <person name="Kageyama Y"/>
            <person name="Nozu R"/>
            <person name="Adachi N"/>
            <person name="Nishimura O"/>
            <person name="Nakagawa R"/>
            <person name="Tanegashima C"/>
            <person name="Kiyatake I"/>
            <person name="Matsumoto R"/>
            <person name="Murakumo K"/>
            <person name="Nishida K"/>
            <person name="Terakita A"/>
            <person name="Kuratani S"/>
            <person name="Sato K"/>
            <person name="Hyodo S Kuraku.S."/>
        </authorList>
    </citation>
    <scope>NUCLEOTIDE SEQUENCE [LARGE SCALE GENOMIC DNA]</scope>
</reference>
<keyword evidence="23" id="KW-0968">Cytoplasmic vesicle</keyword>
<dbReference type="FunFam" id="3.90.190.10:FF:000061">
    <property type="entry name" value="tyrosine-protein phosphatase non-receptor type 23 isoform X1"/>
    <property type="match status" value="1"/>
</dbReference>
<gene>
    <name evidence="29" type="ORF">scyTo_0007219</name>
</gene>
<evidence type="ECO:0000313" key="29">
    <source>
        <dbReference type="EMBL" id="GCB62347.1"/>
    </source>
</evidence>
<evidence type="ECO:0000256" key="2">
    <source>
        <dbReference type="ARBA" id="ARBA00004123"/>
    </source>
</evidence>
<dbReference type="SMART" id="SM00404">
    <property type="entry name" value="PTPc_motif"/>
    <property type="match status" value="1"/>
</dbReference>
<dbReference type="InterPro" id="IPR000387">
    <property type="entry name" value="Tyr_Pase_dom"/>
</dbReference>
<dbReference type="InterPro" id="IPR050348">
    <property type="entry name" value="Protein-Tyr_Phosphatase"/>
</dbReference>
<dbReference type="PRINTS" id="PR00700">
    <property type="entry name" value="PRTYPHPHTASE"/>
</dbReference>
<evidence type="ECO:0000256" key="22">
    <source>
        <dbReference type="ARBA" id="ARBA00023273"/>
    </source>
</evidence>
<protein>
    <recommendedName>
        <fullName evidence="25">Tyrosine-protein phosphatase non-receptor type 23</fullName>
        <ecNumber evidence="6">3.1.3.48</ecNumber>
    </recommendedName>
</protein>
<feature type="region of interest" description="Disordered" evidence="26">
    <location>
        <begin position="486"/>
        <end position="505"/>
    </location>
</feature>
<feature type="compositionally biased region" description="Low complexity" evidence="26">
    <location>
        <begin position="141"/>
        <end position="153"/>
    </location>
</feature>
<keyword evidence="10" id="KW-0597">Phosphoprotein</keyword>
<evidence type="ECO:0000256" key="20">
    <source>
        <dbReference type="ARBA" id="ARBA00023212"/>
    </source>
</evidence>
<keyword evidence="14" id="KW-0378">Hydrolase</keyword>
<dbReference type="InterPro" id="IPR029021">
    <property type="entry name" value="Prot-tyrosine_phosphatase-like"/>
</dbReference>
<keyword evidence="13" id="KW-0970">Cilium biogenesis/degradation</keyword>
<keyword evidence="16" id="KW-0904">Protein phosphatase</keyword>
<evidence type="ECO:0000256" key="5">
    <source>
        <dbReference type="ARBA" id="ARBA00009649"/>
    </source>
</evidence>
<dbReference type="CDD" id="cd14539">
    <property type="entry name" value="PTP-N23"/>
    <property type="match status" value="1"/>
</dbReference>
<dbReference type="GO" id="GO:0030030">
    <property type="term" value="P:cell projection organization"/>
    <property type="evidence" value="ECO:0007669"/>
    <property type="project" value="UniProtKB-KW"/>
</dbReference>
<evidence type="ECO:0000256" key="16">
    <source>
        <dbReference type="ARBA" id="ARBA00022912"/>
    </source>
</evidence>
<dbReference type="GO" id="GO:0005768">
    <property type="term" value="C:endosome"/>
    <property type="evidence" value="ECO:0007669"/>
    <property type="project" value="UniProtKB-SubCell"/>
</dbReference>
<dbReference type="STRING" id="75743.A0A401NNE9"/>
<accession>A0A401NNE9</accession>
<evidence type="ECO:0000256" key="4">
    <source>
        <dbReference type="ARBA" id="ARBA00004541"/>
    </source>
</evidence>
<evidence type="ECO:0000256" key="23">
    <source>
        <dbReference type="ARBA" id="ARBA00023329"/>
    </source>
</evidence>
<dbReference type="OrthoDB" id="10266451at2759"/>
<evidence type="ECO:0000313" key="30">
    <source>
        <dbReference type="Proteomes" id="UP000288216"/>
    </source>
</evidence>
<evidence type="ECO:0000256" key="13">
    <source>
        <dbReference type="ARBA" id="ARBA00022794"/>
    </source>
</evidence>
<evidence type="ECO:0000256" key="26">
    <source>
        <dbReference type="SAM" id="MobiDB-lite"/>
    </source>
</evidence>
<evidence type="ECO:0000256" key="3">
    <source>
        <dbReference type="ARBA" id="ARBA00004177"/>
    </source>
</evidence>
<keyword evidence="20" id="KW-0206">Cytoskeleton</keyword>
<dbReference type="GO" id="GO:0015031">
    <property type="term" value="P:protein transport"/>
    <property type="evidence" value="ECO:0007669"/>
    <property type="project" value="UniProtKB-KW"/>
</dbReference>
<organism evidence="29 30">
    <name type="scientific">Scyliorhinus torazame</name>
    <name type="common">Cloudy catshark</name>
    <name type="synonym">Catulus torazame</name>
    <dbReference type="NCBI Taxonomy" id="75743"/>
    <lineage>
        <taxon>Eukaryota</taxon>
        <taxon>Metazoa</taxon>
        <taxon>Chordata</taxon>
        <taxon>Craniata</taxon>
        <taxon>Vertebrata</taxon>
        <taxon>Chondrichthyes</taxon>
        <taxon>Elasmobranchii</taxon>
        <taxon>Galeomorphii</taxon>
        <taxon>Galeoidea</taxon>
        <taxon>Carcharhiniformes</taxon>
        <taxon>Scyliorhinidae</taxon>
        <taxon>Scyliorhinus</taxon>
    </lineage>
</organism>
<keyword evidence="17" id="KW-0653">Protein transport</keyword>
<keyword evidence="18" id="KW-0175">Coiled coil</keyword>
<evidence type="ECO:0000256" key="25">
    <source>
        <dbReference type="ARBA" id="ARBA00072472"/>
    </source>
</evidence>
<dbReference type="EC" id="3.1.3.48" evidence="6"/>
<keyword evidence="9" id="KW-0963">Cytoplasm</keyword>
<feature type="region of interest" description="Disordered" evidence="26">
    <location>
        <begin position="91"/>
        <end position="163"/>
    </location>
</feature>
<dbReference type="PROSITE" id="PS50056">
    <property type="entry name" value="TYR_PHOSPHATASE_2"/>
    <property type="match status" value="1"/>
</dbReference>
<dbReference type="Pfam" id="PF00102">
    <property type="entry name" value="Y_phosphatase"/>
    <property type="match status" value="1"/>
</dbReference>
<keyword evidence="19" id="KW-0969">Cilium</keyword>
<keyword evidence="21" id="KW-0539">Nucleus</keyword>
<evidence type="ECO:0000256" key="18">
    <source>
        <dbReference type="ARBA" id="ARBA00023054"/>
    </source>
</evidence>
<dbReference type="InterPro" id="IPR000242">
    <property type="entry name" value="PTP_cat"/>
</dbReference>
<comment type="caution">
    <text evidence="29">The sequence shown here is derived from an EMBL/GenBank/DDBJ whole genome shotgun (WGS) entry which is preliminary data.</text>
</comment>
<dbReference type="Proteomes" id="UP000288216">
    <property type="component" value="Unassembled WGS sequence"/>
</dbReference>
<evidence type="ECO:0000256" key="6">
    <source>
        <dbReference type="ARBA" id="ARBA00013064"/>
    </source>
</evidence>
<dbReference type="GO" id="GO:0005634">
    <property type="term" value="C:nucleus"/>
    <property type="evidence" value="ECO:0007669"/>
    <property type="project" value="UniProtKB-SubCell"/>
</dbReference>
<evidence type="ECO:0000256" key="12">
    <source>
        <dbReference type="ARBA" id="ARBA00022753"/>
    </source>
</evidence>
<keyword evidence="11" id="KW-0677">Repeat</keyword>
<dbReference type="Gene3D" id="3.90.190.10">
    <property type="entry name" value="Protein tyrosine phosphatase superfamily"/>
    <property type="match status" value="1"/>
</dbReference>
<feature type="domain" description="Tyrosine-protein phosphatase" evidence="27">
    <location>
        <begin position="208"/>
        <end position="469"/>
    </location>
</feature>
<evidence type="ECO:0000256" key="1">
    <source>
        <dbReference type="ARBA" id="ARBA00004120"/>
    </source>
</evidence>
<keyword evidence="7" id="KW-0813">Transport</keyword>
<comment type="function">
    <text evidence="24">Plays a role in sorting of endocytic ubiquitinated cargos into multivesicular bodies (MVBs) via its interaction with the ESCRT-I complex (endosomal sorting complex required for transport I), and possibly also other ESCRT complexes. May act as a negative regulator of Ras-mediated mitogenic activity. Plays a role in ciliogenesis.</text>
</comment>
<dbReference type="InterPro" id="IPR016130">
    <property type="entry name" value="Tyr_Pase_AS"/>
</dbReference>
<dbReference type="PROSITE" id="PS00383">
    <property type="entry name" value="TYR_PHOSPHATASE_1"/>
    <property type="match status" value="1"/>
</dbReference>
<dbReference type="PANTHER" id="PTHR19134:SF449">
    <property type="entry name" value="TYROSINE-PROTEIN PHOSPHATASE 1"/>
    <property type="match status" value="1"/>
</dbReference>
<keyword evidence="15" id="KW-0802">TPR repeat</keyword>
<feature type="region of interest" description="Disordered" evidence="26">
    <location>
        <begin position="1"/>
        <end position="78"/>
    </location>
</feature>
<keyword evidence="22" id="KW-0966">Cell projection</keyword>
<keyword evidence="8" id="KW-0488">Methylation</keyword>
<evidence type="ECO:0000256" key="14">
    <source>
        <dbReference type="ARBA" id="ARBA00022801"/>
    </source>
</evidence>
<feature type="domain" description="Tyrosine specific protein phosphatases" evidence="28">
    <location>
        <begin position="382"/>
        <end position="460"/>
    </location>
</feature>
<proteinExistence type="inferred from homology"/>
<dbReference type="InterPro" id="IPR003595">
    <property type="entry name" value="Tyr_Pase_cat"/>
</dbReference>
<keyword evidence="12" id="KW-0967">Endosome</keyword>
<evidence type="ECO:0000256" key="24">
    <source>
        <dbReference type="ARBA" id="ARBA00055066"/>
    </source>
</evidence>
<name>A0A401NNE9_SCYTO</name>
<feature type="compositionally biased region" description="Polar residues" evidence="26">
    <location>
        <begin position="109"/>
        <end position="140"/>
    </location>
</feature>
<dbReference type="SUPFAM" id="SSF52799">
    <property type="entry name" value="(Phosphotyrosine protein) phosphatases II"/>
    <property type="match status" value="1"/>
</dbReference>
<comment type="subcellular location">
    <subcellularLocation>
        <location evidence="1">Cytoplasm</location>
        <location evidence="1">Cytoskeleton</location>
        <location evidence="1">Cilium basal body</location>
    </subcellularLocation>
    <subcellularLocation>
        <location evidence="4">Cytoplasmic vesicle</location>
    </subcellularLocation>
    <subcellularLocation>
        <location evidence="3">Endosome</location>
    </subcellularLocation>
    <subcellularLocation>
        <location evidence="2">Nucleus</location>
    </subcellularLocation>
</comment>
<keyword evidence="30" id="KW-1185">Reference proteome</keyword>
<evidence type="ECO:0000256" key="17">
    <source>
        <dbReference type="ARBA" id="ARBA00022927"/>
    </source>
</evidence>
<evidence type="ECO:0000256" key="21">
    <source>
        <dbReference type="ARBA" id="ARBA00023242"/>
    </source>
</evidence>
<comment type="similarity">
    <text evidence="5">Belongs to the protein-tyrosine phosphatase family. Non-receptor class subfamily.</text>
</comment>
<dbReference type="EMBL" id="BFAA01002569">
    <property type="protein sequence ID" value="GCB62347.1"/>
    <property type="molecule type" value="Genomic_DNA"/>
</dbReference>
<feature type="compositionally biased region" description="Pro residues" evidence="26">
    <location>
        <begin position="60"/>
        <end position="72"/>
    </location>
</feature>
<dbReference type="SMART" id="SM00194">
    <property type="entry name" value="PTPc"/>
    <property type="match status" value="1"/>
</dbReference>
<evidence type="ECO:0000259" key="27">
    <source>
        <dbReference type="PROSITE" id="PS50055"/>
    </source>
</evidence>
<evidence type="ECO:0000256" key="19">
    <source>
        <dbReference type="ARBA" id="ARBA00023069"/>
    </source>
</evidence>
<evidence type="ECO:0000256" key="10">
    <source>
        <dbReference type="ARBA" id="ARBA00022553"/>
    </source>
</evidence>
<evidence type="ECO:0000256" key="7">
    <source>
        <dbReference type="ARBA" id="ARBA00022448"/>
    </source>
</evidence>
<evidence type="ECO:0000259" key="28">
    <source>
        <dbReference type="PROSITE" id="PS50056"/>
    </source>
</evidence>